<dbReference type="GO" id="GO:0009099">
    <property type="term" value="P:L-valine biosynthetic process"/>
    <property type="evidence" value="ECO:0007669"/>
    <property type="project" value="UniProtKB-UniRule"/>
</dbReference>
<comment type="similarity">
    <text evidence="3 8">Belongs to the acetolactate synthase small subunit family.</text>
</comment>
<protein>
    <recommendedName>
        <fullName evidence="8">Acetolactate synthase small subunit</fullName>
        <shortName evidence="8">AHAS</shortName>
        <shortName evidence="8">ALS</shortName>
        <ecNumber evidence="8">2.2.1.6</ecNumber>
    </recommendedName>
    <alternativeName>
        <fullName evidence="8">Acetohydroxy-acid synthase small subunit</fullName>
    </alternativeName>
</protein>
<evidence type="ECO:0000313" key="10">
    <source>
        <dbReference type="EMBL" id="SDH35304.1"/>
    </source>
</evidence>
<comment type="subunit">
    <text evidence="4 8">Dimer of large and small chains.</text>
</comment>
<dbReference type="PANTHER" id="PTHR30239:SF0">
    <property type="entry name" value="ACETOLACTATE SYNTHASE SMALL SUBUNIT 1, CHLOROPLASTIC"/>
    <property type="match status" value="1"/>
</dbReference>
<sequence>MKRTIIATVNNTSGVMNRITGLFARRHFNIESITVGMTENPSVSRMTFVVNVDNQRGLDQVIKQLNKQVDVLKVRDITDDAIVARELALIKVVAAPQHRGEISSLAEPFRASIVDVGRESVTLQITGDQQKVEAFIDLLKPYGIKELARTGITAFKRGTNKSVFESPKYSIIN</sequence>
<name>A0A1G8BQC2_9BACI</name>
<comment type="function">
    <text evidence="8">Catalyzes the conversion of 2 pyruvate molecules into acetolactate in the first common step of the biosynthetic pathway of the branched-amino acids such as leucine, isoleucine, and valine.</text>
</comment>
<evidence type="ECO:0000313" key="11">
    <source>
        <dbReference type="Proteomes" id="UP000199163"/>
    </source>
</evidence>
<accession>A0A1G8BQC2</accession>
<dbReference type="UniPathway" id="UPA00047">
    <property type="reaction ID" value="UER00055"/>
</dbReference>
<keyword evidence="5 8" id="KW-0028">Amino-acid biosynthesis</keyword>
<dbReference type="GO" id="GO:1990610">
    <property type="term" value="F:acetolactate synthase regulator activity"/>
    <property type="evidence" value="ECO:0007669"/>
    <property type="project" value="UniProtKB-UniRule"/>
</dbReference>
<dbReference type="InterPro" id="IPR002912">
    <property type="entry name" value="ACT_dom"/>
</dbReference>
<dbReference type="InterPro" id="IPR039557">
    <property type="entry name" value="AHAS_ACT"/>
</dbReference>
<dbReference type="EC" id="2.2.1.6" evidence="8"/>
<dbReference type="AlphaFoldDB" id="A0A1G8BQC2"/>
<keyword evidence="8" id="KW-0808">Transferase</keyword>
<dbReference type="SUPFAM" id="SSF55021">
    <property type="entry name" value="ACT-like"/>
    <property type="match status" value="2"/>
</dbReference>
<dbReference type="Pfam" id="PF22629">
    <property type="entry name" value="ACT_AHAS_ss"/>
    <property type="match status" value="1"/>
</dbReference>
<dbReference type="RefSeq" id="WP_091272008.1">
    <property type="nucleotide sequence ID" value="NZ_FNDK01000004.1"/>
</dbReference>
<dbReference type="NCBIfam" id="NF008864">
    <property type="entry name" value="PRK11895.1"/>
    <property type="match status" value="1"/>
</dbReference>
<evidence type="ECO:0000256" key="2">
    <source>
        <dbReference type="ARBA" id="ARBA00005025"/>
    </source>
</evidence>
<dbReference type="Pfam" id="PF10369">
    <property type="entry name" value="ALS_ss_C"/>
    <property type="match status" value="1"/>
</dbReference>
<organism evidence="10 11">
    <name type="scientific">Alteribacillus persepolensis</name>
    <dbReference type="NCBI Taxonomy" id="568899"/>
    <lineage>
        <taxon>Bacteria</taxon>
        <taxon>Bacillati</taxon>
        <taxon>Bacillota</taxon>
        <taxon>Bacilli</taxon>
        <taxon>Bacillales</taxon>
        <taxon>Bacillaceae</taxon>
        <taxon>Alteribacillus</taxon>
    </lineage>
</organism>
<dbReference type="FunFam" id="3.30.70.1150:FF:000001">
    <property type="entry name" value="Acetolactate synthase small subunit"/>
    <property type="match status" value="1"/>
</dbReference>
<keyword evidence="6 8" id="KW-0100">Branched-chain amino acid biosynthesis</keyword>
<dbReference type="OrthoDB" id="9787365at2"/>
<dbReference type="PROSITE" id="PS51671">
    <property type="entry name" value="ACT"/>
    <property type="match status" value="1"/>
</dbReference>
<dbReference type="PANTHER" id="PTHR30239">
    <property type="entry name" value="ACETOLACTATE SYNTHASE SMALL SUBUNIT"/>
    <property type="match status" value="1"/>
</dbReference>
<evidence type="ECO:0000256" key="1">
    <source>
        <dbReference type="ARBA" id="ARBA00004974"/>
    </source>
</evidence>
<dbReference type="GO" id="GO:0005829">
    <property type="term" value="C:cytosol"/>
    <property type="evidence" value="ECO:0007669"/>
    <property type="project" value="TreeGrafter"/>
</dbReference>
<evidence type="ECO:0000256" key="4">
    <source>
        <dbReference type="ARBA" id="ARBA00011744"/>
    </source>
</evidence>
<dbReference type="EMBL" id="FNDK01000004">
    <property type="protein sequence ID" value="SDH35304.1"/>
    <property type="molecule type" value="Genomic_DNA"/>
</dbReference>
<comment type="pathway">
    <text evidence="1 8">Amino-acid biosynthesis; L-isoleucine biosynthesis; L-isoleucine from 2-oxobutanoate: step 1/4.</text>
</comment>
<comment type="pathway">
    <text evidence="2 8">Amino-acid biosynthesis; L-valine biosynthesis; L-valine from pyruvate: step 1/4.</text>
</comment>
<dbReference type="CDD" id="cd04878">
    <property type="entry name" value="ACT_AHAS"/>
    <property type="match status" value="1"/>
</dbReference>
<evidence type="ECO:0000256" key="5">
    <source>
        <dbReference type="ARBA" id="ARBA00022605"/>
    </source>
</evidence>
<comment type="catalytic activity">
    <reaction evidence="7 8">
        <text>2 pyruvate + H(+) = (2S)-2-acetolactate + CO2</text>
        <dbReference type="Rhea" id="RHEA:25249"/>
        <dbReference type="ChEBI" id="CHEBI:15361"/>
        <dbReference type="ChEBI" id="CHEBI:15378"/>
        <dbReference type="ChEBI" id="CHEBI:16526"/>
        <dbReference type="ChEBI" id="CHEBI:58476"/>
        <dbReference type="EC" id="2.2.1.6"/>
    </reaction>
</comment>
<dbReference type="InterPro" id="IPR054480">
    <property type="entry name" value="AHAS_small-like_ACT"/>
</dbReference>
<dbReference type="FunFam" id="3.30.70.260:FF:000001">
    <property type="entry name" value="Acetolactate synthase, small subunit"/>
    <property type="match status" value="1"/>
</dbReference>
<evidence type="ECO:0000256" key="8">
    <source>
        <dbReference type="RuleBase" id="RU368092"/>
    </source>
</evidence>
<dbReference type="Gene3D" id="3.30.70.1150">
    <property type="entry name" value="ACT-like. Chain A, domain 2"/>
    <property type="match status" value="1"/>
</dbReference>
<gene>
    <name evidence="10" type="ORF">SAMN05192534_104126</name>
</gene>
<dbReference type="Proteomes" id="UP000199163">
    <property type="component" value="Unassembled WGS sequence"/>
</dbReference>
<dbReference type="InterPro" id="IPR045865">
    <property type="entry name" value="ACT-like_dom_sf"/>
</dbReference>
<keyword evidence="11" id="KW-1185">Reference proteome</keyword>
<dbReference type="GO" id="GO:0003984">
    <property type="term" value="F:acetolactate synthase activity"/>
    <property type="evidence" value="ECO:0007669"/>
    <property type="project" value="UniProtKB-UniRule"/>
</dbReference>
<dbReference type="NCBIfam" id="TIGR00119">
    <property type="entry name" value="acolac_sm"/>
    <property type="match status" value="1"/>
</dbReference>
<dbReference type="GO" id="GO:0009097">
    <property type="term" value="P:isoleucine biosynthetic process"/>
    <property type="evidence" value="ECO:0007669"/>
    <property type="project" value="UniProtKB-UniRule"/>
</dbReference>
<evidence type="ECO:0000259" key="9">
    <source>
        <dbReference type="PROSITE" id="PS51671"/>
    </source>
</evidence>
<dbReference type="InterPro" id="IPR027271">
    <property type="entry name" value="Acetolactate_synth/TF_NikR_C"/>
</dbReference>
<dbReference type="STRING" id="568899.SAMN05192534_104126"/>
<reference evidence="10 11" key="1">
    <citation type="submission" date="2016-10" db="EMBL/GenBank/DDBJ databases">
        <authorList>
            <person name="de Groot N.N."/>
        </authorList>
    </citation>
    <scope>NUCLEOTIDE SEQUENCE [LARGE SCALE GENOMIC DNA]</scope>
    <source>
        <strain evidence="10 11">DSM 21632</strain>
    </source>
</reference>
<feature type="domain" description="ACT" evidence="9">
    <location>
        <begin position="4"/>
        <end position="79"/>
    </location>
</feature>
<evidence type="ECO:0000256" key="3">
    <source>
        <dbReference type="ARBA" id="ARBA00006341"/>
    </source>
</evidence>
<evidence type="ECO:0000256" key="6">
    <source>
        <dbReference type="ARBA" id="ARBA00023304"/>
    </source>
</evidence>
<dbReference type="InterPro" id="IPR019455">
    <property type="entry name" value="Acetolactate_synth_ssu_C"/>
</dbReference>
<proteinExistence type="inferred from homology"/>
<dbReference type="InterPro" id="IPR004789">
    <property type="entry name" value="Acetalactate_synth_ssu"/>
</dbReference>
<evidence type="ECO:0000256" key="7">
    <source>
        <dbReference type="ARBA" id="ARBA00048670"/>
    </source>
</evidence>
<dbReference type="UniPathway" id="UPA00049">
    <property type="reaction ID" value="UER00059"/>
</dbReference>
<dbReference type="Gene3D" id="3.30.70.260">
    <property type="match status" value="1"/>
</dbReference>